<feature type="transmembrane region" description="Helical" evidence="1">
    <location>
        <begin position="55"/>
        <end position="76"/>
    </location>
</feature>
<proteinExistence type="predicted"/>
<sequence>MQLRRVDKASYRATVNRVIVGFVGALALLSVALGSGLIALFGQASTVAGESTGNFHLNLIGVLLALALCSAVLHGLRRHPKLADLFYVFGLKQRQAKIYSKMAALKAAAEQRQPEALSILLFYYRSQQQVYQLDDNTLTLSEVNRDCDQLEAQMTELGLPLDPVQLDEAALARF</sequence>
<dbReference type="EMBL" id="FQXG01000002">
    <property type="protein sequence ID" value="SHH30696.1"/>
    <property type="molecule type" value="Genomic_DNA"/>
</dbReference>
<evidence type="ECO:0008006" key="4">
    <source>
        <dbReference type="Google" id="ProtNLM"/>
    </source>
</evidence>
<feature type="transmembrane region" description="Helical" evidence="1">
    <location>
        <begin position="20"/>
        <end position="43"/>
    </location>
</feature>
<reference evidence="2 3" key="1">
    <citation type="submission" date="2016-11" db="EMBL/GenBank/DDBJ databases">
        <authorList>
            <person name="Jaros S."/>
            <person name="Januszkiewicz K."/>
            <person name="Wedrychowicz H."/>
        </authorList>
    </citation>
    <scope>NUCLEOTIDE SEQUENCE [LARGE SCALE GENOMIC DNA]</scope>
    <source>
        <strain evidence="2 3">DSM 16917</strain>
    </source>
</reference>
<keyword evidence="1" id="KW-0812">Transmembrane</keyword>
<protein>
    <recommendedName>
        <fullName evidence="4">DUF3087 domain-containing protein</fullName>
    </recommendedName>
</protein>
<keyword evidence="1" id="KW-1133">Transmembrane helix</keyword>
<dbReference type="InterPro" id="IPR021438">
    <property type="entry name" value="DUF3087"/>
</dbReference>
<keyword evidence="1" id="KW-0472">Membrane</keyword>
<evidence type="ECO:0000313" key="2">
    <source>
        <dbReference type="EMBL" id="SHH30696.1"/>
    </source>
</evidence>
<keyword evidence="3" id="KW-1185">Reference proteome</keyword>
<evidence type="ECO:0000256" key="1">
    <source>
        <dbReference type="SAM" id="Phobius"/>
    </source>
</evidence>
<dbReference type="OrthoDB" id="6118114at2"/>
<accession>A0A1M5RWS1</accession>
<name>A0A1M5RWS1_9GAMM</name>
<dbReference type="RefSeq" id="WP_067659206.1">
    <property type="nucleotide sequence ID" value="NZ_FQXG01000002.1"/>
</dbReference>
<dbReference type="Proteomes" id="UP000184268">
    <property type="component" value="Unassembled WGS sequence"/>
</dbReference>
<dbReference type="AlphaFoldDB" id="A0A1M5RWS1"/>
<dbReference type="STRING" id="299255.SAMN02745129_1782"/>
<organism evidence="2 3">
    <name type="scientific">Ferrimonas marina</name>
    <dbReference type="NCBI Taxonomy" id="299255"/>
    <lineage>
        <taxon>Bacteria</taxon>
        <taxon>Pseudomonadati</taxon>
        <taxon>Pseudomonadota</taxon>
        <taxon>Gammaproteobacteria</taxon>
        <taxon>Alteromonadales</taxon>
        <taxon>Ferrimonadaceae</taxon>
        <taxon>Ferrimonas</taxon>
    </lineage>
</organism>
<dbReference type="Pfam" id="PF11286">
    <property type="entry name" value="DUF3087"/>
    <property type="match status" value="1"/>
</dbReference>
<evidence type="ECO:0000313" key="3">
    <source>
        <dbReference type="Proteomes" id="UP000184268"/>
    </source>
</evidence>
<gene>
    <name evidence="2" type="ORF">SAMN02745129_1782</name>
</gene>